<comment type="similarity">
    <text evidence="1">Belongs to the N(4)/N(6)-methyltransferase family.</text>
</comment>
<keyword evidence="4 8" id="KW-0808">Transferase</keyword>
<evidence type="ECO:0000256" key="1">
    <source>
        <dbReference type="ARBA" id="ARBA00006594"/>
    </source>
</evidence>
<organism evidence="8 9">
    <name type="scientific">Malikia spinosa</name>
    <dbReference type="NCBI Taxonomy" id="86180"/>
    <lineage>
        <taxon>Bacteria</taxon>
        <taxon>Pseudomonadati</taxon>
        <taxon>Pseudomonadota</taxon>
        <taxon>Betaproteobacteria</taxon>
        <taxon>Burkholderiales</taxon>
        <taxon>Comamonadaceae</taxon>
        <taxon>Malikia</taxon>
    </lineage>
</organism>
<evidence type="ECO:0000256" key="5">
    <source>
        <dbReference type="ARBA" id="ARBA00022691"/>
    </source>
</evidence>
<dbReference type="InterPro" id="IPR002941">
    <property type="entry name" value="DNA_methylase_N4/N6"/>
</dbReference>
<dbReference type="RefSeq" id="WP_161125320.1">
    <property type="nucleotide sequence ID" value="NZ_VYSB01000009.1"/>
</dbReference>
<name>A0A7C9NGX4_9BURK</name>
<evidence type="ECO:0000256" key="2">
    <source>
        <dbReference type="ARBA" id="ARBA00011900"/>
    </source>
</evidence>
<proteinExistence type="inferred from homology"/>
<dbReference type="GO" id="GO:0003677">
    <property type="term" value="F:DNA binding"/>
    <property type="evidence" value="ECO:0007669"/>
    <property type="project" value="InterPro"/>
</dbReference>
<evidence type="ECO:0000256" key="4">
    <source>
        <dbReference type="ARBA" id="ARBA00022679"/>
    </source>
</evidence>
<dbReference type="EMBL" id="VYSB01000009">
    <property type="protein sequence ID" value="MYZ52483.1"/>
    <property type="molecule type" value="Genomic_DNA"/>
</dbReference>
<dbReference type="SUPFAM" id="SSF53335">
    <property type="entry name" value="S-adenosyl-L-methionine-dependent methyltransferases"/>
    <property type="match status" value="1"/>
</dbReference>
<feature type="domain" description="DNA methylase N-4/N-6" evidence="7">
    <location>
        <begin position="121"/>
        <end position="446"/>
    </location>
</feature>
<evidence type="ECO:0000313" key="9">
    <source>
        <dbReference type="Proteomes" id="UP000481947"/>
    </source>
</evidence>
<evidence type="ECO:0000259" key="7">
    <source>
        <dbReference type="Pfam" id="PF01555"/>
    </source>
</evidence>
<accession>A0A7C9NGX4</accession>
<evidence type="ECO:0000313" key="8">
    <source>
        <dbReference type="EMBL" id="MYZ52483.1"/>
    </source>
</evidence>
<dbReference type="GO" id="GO:0008170">
    <property type="term" value="F:N-methyltransferase activity"/>
    <property type="evidence" value="ECO:0007669"/>
    <property type="project" value="InterPro"/>
</dbReference>
<dbReference type="Pfam" id="PF01555">
    <property type="entry name" value="N6_N4_Mtase"/>
    <property type="match status" value="1"/>
</dbReference>
<sequence length="652" mass="72592">MEKLDANSPEAQSADLVAGNIEQLNALFPELITEGANGTVVNLDVLKALVGDQTVTDADEKYGLNWHGKRQARQLALTPSTGTLRPCPDESVDWDTTQNLMIEGDNLEVLKLLQKSYAGKVKMIYIDPPYNTGKDFVYPDNFQDNIRNYLELTGQMEGGKKISSNTEASGRFHTDWLSMMYPRLRLARTLLRDDGILFVSIDSTEVANLRLLLDEVFGAECFVIDLIWKKRDGAPNDRNIGSIHEHILVYGKSLAEGNLRTIAEDRLNLMPRTEKADAEYQIFREPGGPDPRGKFRKIDTTANAKGGRDVASLHYGVKNPHTSEVCYPRDGTCWRHSQLEMERLQADGRLYWGVNGTATTPMRKLFLSEAKLGMTTPSILPDMPLNQHAARELEILYGQKSVFDTPKPIDLLKLLTHLGSNQNDICLDFFAGSGSFGEAVMQLNLQDGGRRRYFLVQLPEPIDESAEMRISREYCSEINRPAVLSELTKERLRRAGNRVKSEGQLASPDIGFRVFRLDSSNISVWSPRPADLADSLFEHAEHIVNGRKDEDILFELLLKLGLDLCVPIDQHDVTGLAVHAVGGGVLMTCLAEQISREQVELLAQGIVAWHQELAPVGDTTCVFRDSAFADDVAKTNMAAILEQNGIANVRSL</sequence>
<keyword evidence="5" id="KW-0949">S-adenosyl-L-methionine</keyword>
<evidence type="ECO:0000256" key="6">
    <source>
        <dbReference type="ARBA" id="ARBA00047942"/>
    </source>
</evidence>
<dbReference type="InterPro" id="IPR002295">
    <property type="entry name" value="N4/N6-MTase_EcoPI_Mod-like"/>
</dbReference>
<evidence type="ECO:0000256" key="3">
    <source>
        <dbReference type="ARBA" id="ARBA00022603"/>
    </source>
</evidence>
<comment type="caution">
    <text evidence="8">The sequence shown here is derived from an EMBL/GenBank/DDBJ whole genome shotgun (WGS) entry which is preliminary data.</text>
</comment>
<dbReference type="Proteomes" id="UP000481947">
    <property type="component" value="Unassembled WGS sequence"/>
</dbReference>
<dbReference type="PIRSF" id="PIRSF015855">
    <property type="entry name" value="TypeIII_Mtase_mKpnI"/>
    <property type="match status" value="1"/>
</dbReference>
<dbReference type="InterPro" id="IPR002052">
    <property type="entry name" value="DNA_methylase_N6_adenine_CS"/>
</dbReference>
<dbReference type="EC" id="2.1.1.72" evidence="2"/>
<dbReference type="Gene3D" id="3.40.50.150">
    <property type="entry name" value="Vaccinia Virus protein VP39"/>
    <property type="match status" value="1"/>
</dbReference>
<dbReference type="GO" id="GO:0009007">
    <property type="term" value="F:site-specific DNA-methyltransferase (adenine-specific) activity"/>
    <property type="evidence" value="ECO:0007669"/>
    <property type="project" value="UniProtKB-EC"/>
</dbReference>
<dbReference type="PROSITE" id="PS00092">
    <property type="entry name" value="N6_MTASE"/>
    <property type="match status" value="1"/>
</dbReference>
<dbReference type="PRINTS" id="PR00506">
    <property type="entry name" value="D21N6MTFRASE"/>
</dbReference>
<keyword evidence="3 8" id="KW-0489">Methyltransferase</keyword>
<gene>
    <name evidence="8" type="ORF">F5985_10130</name>
</gene>
<comment type="catalytic activity">
    <reaction evidence="6">
        <text>a 2'-deoxyadenosine in DNA + S-adenosyl-L-methionine = an N(6)-methyl-2'-deoxyadenosine in DNA + S-adenosyl-L-homocysteine + H(+)</text>
        <dbReference type="Rhea" id="RHEA:15197"/>
        <dbReference type="Rhea" id="RHEA-COMP:12418"/>
        <dbReference type="Rhea" id="RHEA-COMP:12419"/>
        <dbReference type="ChEBI" id="CHEBI:15378"/>
        <dbReference type="ChEBI" id="CHEBI:57856"/>
        <dbReference type="ChEBI" id="CHEBI:59789"/>
        <dbReference type="ChEBI" id="CHEBI:90615"/>
        <dbReference type="ChEBI" id="CHEBI:90616"/>
        <dbReference type="EC" id="2.1.1.72"/>
    </reaction>
</comment>
<protein>
    <recommendedName>
        <fullName evidence="2">site-specific DNA-methyltransferase (adenine-specific)</fullName>
        <ecNumber evidence="2">2.1.1.72</ecNumber>
    </recommendedName>
</protein>
<dbReference type="GO" id="GO:0032259">
    <property type="term" value="P:methylation"/>
    <property type="evidence" value="ECO:0007669"/>
    <property type="project" value="UniProtKB-KW"/>
</dbReference>
<dbReference type="AlphaFoldDB" id="A0A7C9NGX4"/>
<dbReference type="InterPro" id="IPR029063">
    <property type="entry name" value="SAM-dependent_MTases_sf"/>
</dbReference>
<reference evidence="8 9" key="1">
    <citation type="submission" date="2019-09" db="EMBL/GenBank/DDBJ databases">
        <title>Identification of Malikia spinosa a prominent benzene-, toluene-, and ethylbenzene-degrading bacterium: enrichment, isolation and whole genome sequencing.</title>
        <authorList>
            <person name="Tancsics A."/>
            <person name="Revesz F."/>
            <person name="Kriszt B."/>
        </authorList>
    </citation>
    <scope>NUCLEOTIDE SEQUENCE [LARGE SCALE GENOMIC DNA]</scope>
    <source>
        <strain evidence="8 9">AB6</strain>
    </source>
</reference>